<evidence type="ECO:0000256" key="4">
    <source>
        <dbReference type="ARBA" id="ARBA00023163"/>
    </source>
</evidence>
<dbReference type="Proteomes" id="UP000241394">
    <property type="component" value="Chromosome LG13"/>
</dbReference>
<reference evidence="9" key="2">
    <citation type="journal article" date="2018" name="BMC Genomics">
        <title>A manually annotated Actinidia chinensis var. chinensis (kiwifruit) genome highlights the challenges associated with draft genomes and gene prediction in plants.</title>
        <authorList>
            <person name="Pilkington S.M."/>
            <person name="Crowhurst R."/>
            <person name="Hilario E."/>
            <person name="Nardozza S."/>
            <person name="Fraser L."/>
            <person name="Peng Y."/>
            <person name="Gunaseelan K."/>
            <person name="Simpson R."/>
            <person name="Tahir J."/>
            <person name="Deroles S.C."/>
            <person name="Templeton K."/>
            <person name="Luo Z."/>
            <person name="Davy M."/>
            <person name="Cheng C."/>
            <person name="McNeilage M."/>
            <person name="Scaglione D."/>
            <person name="Liu Y."/>
            <person name="Zhang Q."/>
            <person name="Datson P."/>
            <person name="De Silva N."/>
            <person name="Gardiner S.E."/>
            <person name="Bassett H."/>
            <person name="Chagne D."/>
            <person name="McCallum J."/>
            <person name="Dzierzon H."/>
            <person name="Deng C."/>
            <person name="Wang Y.Y."/>
            <person name="Barron L."/>
            <person name="Manako K."/>
            <person name="Bowen J."/>
            <person name="Foster T.M."/>
            <person name="Erridge Z.A."/>
            <person name="Tiffin H."/>
            <person name="Waite C.N."/>
            <person name="Davies K.M."/>
            <person name="Grierson E.P."/>
            <person name="Laing W.A."/>
            <person name="Kirk R."/>
            <person name="Chen X."/>
            <person name="Wood M."/>
            <person name="Montefiori M."/>
            <person name="Brummell D.A."/>
            <person name="Schwinn K.E."/>
            <person name="Catanach A."/>
            <person name="Fullerton C."/>
            <person name="Li D."/>
            <person name="Meiyalaghan S."/>
            <person name="Nieuwenhuizen N."/>
            <person name="Read N."/>
            <person name="Prakash R."/>
            <person name="Hunter D."/>
            <person name="Zhang H."/>
            <person name="McKenzie M."/>
            <person name="Knabel M."/>
            <person name="Harris A."/>
            <person name="Allan A.C."/>
            <person name="Gleave A."/>
            <person name="Chen A."/>
            <person name="Janssen B.J."/>
            <person name="Plunkett B."/>
            <person name="Ampomah-Dwamena C."/>
            <person name="Voogd C."/>
            <person name="Leif D."/>
            <person name="Lafferty D."/>
            <person name="Souleyre E.J.F."/>
            <person name="Varkonyi-Gasic E."/>
            <person name="Gambi F."/>
            <person name="Hanley J."/>
            <person name="Yao J.L."/>
            <person name="Cheung J."/>
            <person name="David K.M."/>
            <person name="Warren B."/>
            <person name="Marsh K."/>
            <person name="Snowden K.C."/>
            <person name="Lin-Wang K."/>
            <person name="Brian L."/>
            <person name="Martinez-Sanchez M."/>
            <person name="Wang M."/>
            <person name="Ileperuma N."/>
            <person name="Macnee N."/>
            <person name="Campin R."/>
            <person name="McAtee P."/>
            <person name="Drummond R.S.M."/>
            <person name="Espley R.V."/>
            <person name="Ireland H.S."/>
            <person name="Wu R."/>
            <person name="Atkinson R.G."/>
            <person name="Karunairetnam S."/>
            <person name="Bulley S."/>
            <person name="Chunkath S."/>
            <person name="Hanley Z."/>
            <person name="Storey R."/>
            <person name="Thrimawithana A.H."/>
            <person name="Thomson S."/>
            <person name="David C."/>
            <person name="Testolin R."/>
            <person name="Huang H."/>
            <person name="Hellens R.P."/>
            <person name="Schaffer R.J."/>
        </authorList>
    </citation>
    <scope>NUCLEOTIDE SEQUENCE [LARGE SCALE GENOMIC DNA]</scope>
    <source>
        <strain evidence="9">cv. Red5</strain>
    </source>
</reference>
<dbReference type="GO" id="GO:0003700">
    <property type="term" value="F:DNA-binding transcription factor activity"/>
    <property type="evidence" value="ECO:0007669"/>
    <property type="project" value="InterPro"/>
</dbReference>
<dbReference type="InterPro" id="IPR044800">
    <property type="entry name" value="LEC2-like"/>
</dbReference>
<dbReference type="InParanoid" id="A0A2R6QSL8"/>
<dbReference type="SUPFAM" id="SSF101936">
    <property type="entry name" value="DNA-binding pseudobarrel domain"/>
    <property type="match status" value="2"/>
</dbReference>
<evidence type="ECO:0000256" key="1">
    <source>
        <dbReference type="ARBA" id="ARBA00004123"/>
    </source>
</evidence>
<organism evidence="8 9">
    <name type="scientific">Actinidia chinensis var. chinensis</name>
    <name type="common">Chinese soft-hair kiwi</name>
    <dbReference type="NCBI Taxonomy" id="1590841"/>
    <lineage>
        <taxon>Eukaryota</taxon>
        <taxon>Viridiplantae</taxon>
        <taxon>Streptophyta</taxon>
        <taxon>Embryophyta</taxon>
        <taxon>Tracheophyta</taxon>
        <taxon>Spermatophyta</taxon>
        <taxon>Magnoliopsida</taxon>
        <taxon>eudicotyledons</taxon>
        <taxon>Gunneridae</taxon>
        <taxon>Pentapetalae</taxon>
        <taxon>asterids</taxon>
        <taxon>Ericales</taxon>
        <taxon>Actinidiaceae</taxon>
        <taxon>Actinidia</taxon>
    </lineage>
</organism>
<feature type="compositionally biased region" description="Basic and acidic residues" evidence="6">
    <location>
        <begin position="353"/>
        <end position="362"/>
    </location>
</feature>
<protein>
    <submittedName>
        <fullName evidence="8">AP2/ERF and B3 domain-containing transcription factor</fullName>
    </submittedName>
</protein>
<feature type="region of interest" description="Disordered" evidence="6">
    <location>
        <begin position="1"/>
        <end position="77"/>
    </location>
</feature>
<keyword evidence="3" id="KW-0238">DNA-binding</keyword>
<dbReference type="CDD" id="cd10017">
    <property type="entry name" value="B3_DNA"/>
    <property type="match status" value="1"/>
</dbReference>
<name>A0A2R6QSL8_ACTCC</name>
<dbReference type="InterPro" id="IPR003340">
    <property type="entry name" value="B3_DNA-bd"/>
</dbReference>
<evidence type="ECO:0000259" key="7">
    <source>
        <dbReference type="PROSITE" id="PS50863"/>
    </source>
</evidence>
<evidence type="ECO:0000256" key="6">
    <source>
        <dbReference type="SAM" id="MobiDB-lite"/>
    </source>
</evidence>
<dbReference type="GO" id="GO:0005634">
    <property type="term" value="C:nucleus"/>
    <property type="evidence" value="ECO:0007669"/>
    <property type="project" value="UniProtKB-SubCell"/>
</dbReference>
<dbReference type="Gramene" id="PSS14099">
    <property type="protein sequence ID" value="PSS14099"/>
    <property type="gene ID" value="CEY00_Acc14718"/>
</dbReference>
<dbReference type="GO" id="GO:0003677">
    <property type="term" value="F:DNA binding"/>
    <property type="evidence" value="ECO:0007669"/>
    <property type="project" value="UniProtKB-KW"/>
</dbReference>
<keyword evidence="4" id="KW-0804">Transcription</keyword>
<feature type="region of interest" description="Disordered" evidence="6">
    <location>
        <begin position="338"/>
        <end position="377"/>
    </location>
</feature>
<reference evidence="8 9" key="1">
    <citation type="submission" date="2017-07" db="EMBL/GenBank/DDBJ databases">
        <title>An improved, manually edited Actinidia chinensis var. chinensis (kiwifruit) genome highlights the challenges associated with draft genomes and gene prediction in plants.</title>
        <authorList>
            <person name="Pilkington S."/>
            <person name="Crowhurst R."/>
            <person name="Hilario E."/>
            <person name="Nardozza S."/>
            <person name="Fraser L."/>
            <person name="Peng Y."/>
            <person name="Gunaseelan K."/>
            <person name="Simpson R."/>
            <person name="Tahir J."/>
            <person name="Deroles S."/>
            <person name="Templeton K."/>
            <person name="Luo Z."/>
            <person name="Davy M."/>
            <person name="Cheng C."/>
            <person name="Mcneilage M."/>
            <person name="Scaglione D."/>
            <person name="Liu Y."/>
            <person name="Zhang Q."/>
            <person name="Datson P."/>
            <person name="De Silva N."/>
            <person name="Gardiner S."/>
            <person name="Bassett H."/>
            <person name="Chagne D."/>
            <person name="Mccallum J."/>
            <person name="Dzierzon H."/>
            <person name="Deng C."/>
            <person name="Wang Y.-Y."/>
            <person name="Barron N."/>
            <person name="Manako K."/>
            <person name="Bowen J."/>
            <person name="Foster T."/>
            <person name="Erridge Z."/>
            <person name="Tiffin H."/>
            <person name="Waite C."/>
            <person name="Davies K."/>
            <person name="Grierson E."/>
            <person name="Laing W."/>
            <person name="Kirk R."/>
            <person name="Chen X."/>
            <person name="Wood M."/>
            <person name="Montefiori M."/>
            <person name="Brummell D."/>
            <person name="Schwinn K."/>
            <person name="Catanach A."/>
            <person name="Fullerton C."/>
            <person name="Li D."/>
            <person name="Meiyalaghan S."/>
            <person name="Nieuwenhuizen N."/>
            <person name="Read N."/>
            <person name="Prakash R."/>
            <person name="Hunter D."/>
            <person name="Zhang H."/>
            <person name="Mckenzie M."/>
            <person name="Knabel M."/>
            <person name="Harris A."/>
            <person name="Allan A."/>
            <person name="Chen A."/>
            <person name="Janssen B."/>
            <person name="Plunkett B."/>
            <person name="Dwamena C."/>
            <person name="Voogd C."/>
            <person name="Leif D."/>
            <person name="Lafferty D."/>
            <person name="Souleyre E."/>
            <person name="Varkonyi-Gasic E."/>
            <person name="Gambi F."/>
            <person name="Hanley J."/>
            <person name="Yao J.-L."/>
            <person name="Cheung J."/>
            <person name="David K."/>
            <person name="Warren B."/>
            <person name="Marsh K."/>
            <person name="Snowden K."/>
            <person name="Lin-Wang K."/>
            <person name="Brian L."/>
            <person name="Martinez-Sanchez M."/>
            <person name="Wang M."/>
            <person name="Ileperuma N."/>
            <person name="Macnee N."/>
            <person name="Campin R."/>
            <person name="Mcatee P."/>
            <person name="Drummond R."/>
            <person name="Espley R."/>
            <person name="Ireland H."/>
            <person name="Wu R."/>
            <person name="Atkinson R."/>
            <person name="Karunairetnam S."/>
            <person name="Bulley S."/>
            <person name="Chunkath S."/>
            <person name="Hanley Z."/>
            <person name="Storey R."/>
            <person name="Thrimawithana A."/>
            <person name="Thomson S."/>
            <person name="David C."/>
            <person name="Testolin R."/>
        </authorList>
    </citation>
    <scope>NUCLEOTIDE SEQUENCE [LARGE SCALE GENOMIC DNA]</scope>
    <source>
        <strain evidence="9">cv. Red5</strain>
        <tissue evidence="8">Young leaf</tissue>
    </source>
</reference>
<evidence type="ECO:0000256" key="5">
    <source>
        <dbReference type="ARBA" id="ARBA00023242"/>
    </source>
</evidence>
<feature type="domain" description="TF-B3" evidence="7">
    <location>
        <begin position="272"/>
        <end position="337"/>
    </location>
</feature>
<evidence type="ECO:0000313" key="9">
    <source>
        <dbReference type="Proteomes" id="UP000241394"/>
    </source>
</evidence>
<keyword evidence="2" id="KW-0805">Transcription regulation</keyword>
<evidence type="ECO:0000313" key="8">
    <source>
        <dbReference type="EMBL" id="PSS14099.1"/>
    </source>
</evidence>
<evidence type="ECO:0000256" key="3">
    <source>
        <dbReference type="ARBA" id="ARBA00023125"/>
    </source>
</evidence>
<dbReference type="InterPro" id="IPR015300">
    <property type="entry name" value="DNA-bd_pseudobarrel_sf"/>
</dbReference>
<gene>
    <name evidence="8" type="ORF">CEY00_Acc14718</name>
</gene>
<keyword evidence="9" id="KW-1185">Reference proteome</keyword>
<keyword evidence="5" id="KW-0539">Nucleus</keyword>
<proteinExistence type="predicted"/>
<dbReference type="PROSITE" id="PS50863">
    <property type="entry name" value="B3"/>
    <property type="match status" value="1"/>
</dbReference>
<dbReference type="PANTHER" id="PTHR31140:SF139">
    <property type="entry name" value="B3 DOMAIN-CONTAINING PROTEIN OS02G0455900-RELATED"/>
    <property type="match status" value="1"/>
</dbReference>
<dbReference type="AlphaFoldDB" id="A0A2R6QSL8"/>
<dbReference type="PANTHER" id="PTHR31140">
    <property type="entry name" value="B3 DOMAIN-CONTAINING TRANSCRIPTION FACTOR ABI3"/>
    <property type="match status" value="1"/>
</dbReference>
<accession>A0A2R6QSL8</accession>
<dbReference type="OrthoDB" id="1645778at2759"/>
<dbReference type="SMART" id="SM01019">
    <property type="entry name" value="B3"/>
    <property type="match status" value="1"/>
</dbReference>
<comment type="subcellular location">
    <subcellularLocation>
        <location evidence="1">Nucleus</location>
    </subcellularLocation>
</comment>
<feature type="compositionally biased region" description="Basic and acidic residues" evidence="6">
    <location>
        <begin position="1"/>
        <end position="25"/>
    </location>
</feature>
<dbReference type="Gene3D" id="2.40.330.10">
    <property type="entry name" value="DNA-binding pseudobarrel domain"/>
    <property type="match status" value="2"/>
</dbReference>
<dbReference type="EMBL" id="NKQK01000013">
    <property type="protein sequence ID" value="PSS14099.1"/>
    <property type="molecule type" value="Genomic_DNA"/>
</dbReference>
<comment type="caution">
    <text evidence="8">The sequence shown here is derived from an EMBL/GenBank/DDBJ whole genome shotgun (WGS) entry which is preliminary data.</text>
</comment>
<sequence length="377" mass="43147">MSDTGPSDKEGKIMDSSEVKEEKESSFSSSPSSMADADTEASDKMPLATSEEESADSSSKKQKHDQGPSNADPEQNYGFASSLVGQLAQLEQLRAALANRADEELPEPPGDIFLFETEINNSNRLLIPTGRAKRHFPRFYRGGSTKPKILHLIIPQVKEWHMPVMHCSDEDAFMFTRLWPQFVKFHNLKPLDKIRFYKPVPRLHTRHYTVAFWRTAGNIAQIPEFRTKNYLFGLEMTAGDVGYKRLFIRNDDVMNHFPSFHIPINTRTTDIVKLTDVQNKDWYMDVIRYSPDFYMIIEEWDEFVKERNLKAKDVIKFYRPVQPSHRKHFLIEIVKKDSVTDPTHPGSTQSEGDGNKHGDHGGPSHGGSYKGKEIDID</sequence>
<evidence type="ECO:0000256" key="2">
    <source>
        <dbReference type="ARBA" id="ARBA00023015"/>
    </source>
</evidence>
<dbReference type="Pfam" id="PF02362">
    <property type="entry name" value="B3"/>
    <property type="match status" value="1"/>
</dbReference>